<dbReference type="Gene3D" id="1.50.10.10">
    <property type="match status" value="1"/>
</dbReference>
<organism evidence="6">
    <name type="scientific">Gaeumannomyces tritici (strain R3-111a-1)</name>
    <name type="common">Wheat and barley take-all root rot fungus</name>
    <name type="synonym">Gaeumannomyces graminis var. tritici</name>
    <dbReference type="NCBI Taxonomy" id="644352"/>
    <lineage>
        <taxon>Eukaryota</taxon>
        <taxon>Fungi</taxon>
        <taxon>Dikarya</taxon>
        <taxon>Ascomycota</taxon>
        <taxon>Pezizomycotina</taxon>
        <taxon>Sordariomycetes</taxon>
        <taxon>Sordariomycetidae</taxon>
        <taxon>Magnaporthales</taxon>
        <taxon>Magnaporthaceae</taxon>
        <taxon>Gaeumannomyces</taxon>
    </lineage>
</organism>
<reference evidence="8" key="1">
    <citation type="submission" date="2010-07" db="EMBL/GenBank/DDBJ databases">
        <title>The genome sequence of Gaeumannomyces graminis var. tritici strain R3-111a-1.</title>
        <authorList>
            <consortium name="The Broad Institute Genome Sequencing Platform"/>
            <person name="Ma L.-J."/>
            <person name="Dead R."/>
            <person name="Young S."/>
            <person name="Zeng Q."/>
            <person name="Koehrsen M."/>
            <person name="Alvarado L."/>
            <person name="Berlin A."/>
            <person name="Chapman S.B."/>
            <person name="Chen Z."/>
            <person name="Freedman E."/>
            <person name="Gellesch M."/>
            <person name="Goldberg J."/>
            <person name="Griggs A."/>
            <person name="Gujja S."/>
            <person name="Heilman E.R."/>
            <person name="Heiman D."/>
            <person name="Hepburn T."/>
            <person name="Howarth C."/>
            <person name="Jen D."/>
            <person name="Larson L."/>
            <person name="Mehta T."/>
            <person name="Neiman D."/>
            <person name="Pearson M."/>
            <person name="Roberts A."/>
            <person name="Saif S."/>
            <person name="Shea T."/>
            <person name="Shenoy N."/>
            <person name="Sisk P."/>
            <person name="Stolte C."/>
            <person name="Sykes S."/>
            <person name="Walk T."/>
            <person name="White J."/>
            <person name="Yandava C."/>
            <person name="Haas B."/>
            <person name="Nusbaum C."/>
            <person name="Birren B."/>
        </authorList>
    </citation>
    <scope>NUCLEOTIDE SEQUENCE [LARGE SCALE GENOMIC DNA]</scope>
    <source>
        <strain evidence="8">R3-111a-1</strain>
    </source>
</reference>
<proteinExistence type="inferred from homology"/>
<feature type="chain" id="PRO_5015094438" description="Trehalase" evidence="5">
    <location>
        <begin position="24"/>
        <end position="697"/>
    </location>
</feature>
<dbReference type="HOGENOM" id="CLU_006451_4_0_1"/>
<comment type="catalytic activity">
    <reaction evidence="4">
        <text>alpha,alpha-trehalose + H2O = alpha-D-glucose + beta-D-glucose</text>
        <dbReference type="Rhea" id="RHEA:32675"/>
        <dbReference type="ChEBI" id="CHEBI:15377"/>
        <dbReference type="ChEBI" id="CHEBI:15903"/>
        <dbReference type="ChEBI" id="CHEBI:16551"/>
        <dbReference type="ChEBI" id="CHEBI:17925"/>
        <dbReference type="EC" id="3.2.1.28"/>
    </reaction>
</comment>
<feature type="signal peptide" evidence="5">
    <location>
        <begin position="1"/>
        <end position="23"/>
    </location>
</feature>
<dbReference type="GO" id="GO:0004555">
    <property type="term" value="F:alpha,alpha-trehalase activity"/>
    <property type="evidence" value="ECO:0007669"/>
    <property type="project" value="UniProtKB-EC"/>
</dbReference>
<dbReference type="SUPFAM" id="SSF48208">
    <property type="entry name" value="Six-hairpin glycosidases"/>
    <property type="match status" value="1"/>
</dbReference>
<dbReference type="GO" id="GO:0005993">
    <property type="term" value="P:trehalose catabolic process"/>
    <property type="evidence" value="ECO:0007669"/>
    <property type="project" value="TreeGrafter"/>
</dbReference>
<dbReference type="EMBL" id="GL385396">
    <property type="protein sequence ID" value="EJT78906.1"/>
    <property type="molecule type" value="Genomic_DNA"/>
</dbReference>
<dbReference type="Proteomes" id="UP000006039">
    <property type="component" value="Unassembled WGS sequence"/>
</dbReference>
<gene>
    <name evidence="7" type="primary">20344457</name>
    <name evidence="6" type="ORF">GGTG_03999</name>
</gene>
<keyword evidence="8" id="KW-1185">Reference proteome</keyword>
<evidence type="ECO:0000313" key="6">
    <source>
        <dbReference type="EMBL" id="EJT78906.1"/>
    </source>
</evidence>
<evidence type="ECO:0000256" key="3">
    <source>
        <dbReference type="ARBA" id="ARBA00023295"/>
    </source>
</evidence>
<dbReference type="RefSeq" id="XP_009220051.1">
    <property type="nucleotide sequence ID" value="XM_009221787.1"/>
</dbReference>
<reference evidence="7" key="5">
    <citation type="submission" date="2018-04" db="UniProtKB">
        <authorList>
            <consortium name="EnsemblFungi"/>
        </authorList>
    </citation>
    <scope>IDENTIFICATION</scope>
    <source>
        <strain evidence="7">R3-111a-1</strain>
    </source>
</reference>
<dbReference type="AlphaFoldDB" id="J3NRV0"/>
<reference evidence="6" key="2">
    <citation type="submission" date="2010-07" db="EMBL/GenBank/DDBJ databases">
        <authorList>
            <consortium name="The Broad Institute Genome Sequencing Platform"/>
            <consortium name="Broad Institute Genome Sequencing Center for Infectious Disease"/>
            <person name="Ma L.-J."/>
            <person name="Dead R."/>
            <person name="Young S."/>
            <person name="Zeng Q."/>
            <person name="Koehrsen M."/>
            <person name="Alvarado L."/>
            <person name="Berlin A."/>
            <person name="Chapman S.B."/>
            <person name="Chen Z."/>
            <person name="Freedman E."/>
            <person name="Gellesch M."/>
            <person name="Goldberg J."/>
            <person name="Griggs A."/>
            <person name="Gujja S."/>
            <person name="Heilman E.R."/>
            <person name="Heiman D."/>
            <person name="Hepburn T."/>
            <person name="Howarth C."/>
            <person name="Jen D."/>
            <person name="Larson L."/>
            <person name="Mehta T."/>
            <person name="Neiman D."/>
            <person name="Pearson M."/>
            <person name="Roberts A."/>
            <person name="Saif S."/>
            <person name="Shea T."/>
            <person name="Shenoy N."/>
            <person name="Sisk P."/>
            <person name="Stolte C."/>
            <person name="Sykes S."/>
            <person name="Walk T."/>
            <person name="White J."/>
            <person name="Yandava C."/>
            <person name="Haas B."/>
            <person name="Nusbaum C."/>
            <person name="Birren B."/>
        </authorList>
    </citation>
    <scope>NUCLEOTIDE SEQUENCE</scope>
    <source>
        <strain evidence="6">R3-111a-1</strain>
    </source>
</reference>
<reference evidence="7" key="4">
    <citation type="journal article" date="2015" name="G3 (Bethesda)">
        <title>Genome sequences of three phytopathogenic species of the Magnaporthaceae family of fungi.</title>
        <authorList>
            <person name="Okagaki L.H."/>
            <person name="Nunes C.C."/>
            <person name="Sailsbery J."/>
            <person name="Clay B."/>
            <person name="Brown D."/>
            <person name="John T."/>
            <person name="Oh Y."/>
            <person name="Young N."/>
            <person name="Fitzgerald M."/>
            <person name="Haas B.J."/>
            <person name="Zeng Q."/>
            <person name="Young S."/>
            <person name="Adiconis X."/>
            <person name="Fan L."/>
            <person name="Levin J.Z."/>
            <person name="Mitchell T.K."/>
            <person name="Okubara P.A."/>
            <person name="Farman M.L."/>
            <person name="Kohn L.M."/>
            <person name="Birren B."/>
            <person name="Ma L.-J."/>
            <person name="Dean R.A."/>
        </authorList>
    </citation>
    <scope>NUCLEOTIDE SEQUENCE</scope>
    <source>
        <strain evidence="7">R3-111a-1</strain>
    </source>
</reference>
<dbReference type="EnsemblFungi" id="EJT78906">
    <property type="protein sequence ID" value="EJT78906"/>
    <property type="gene ID" value="GGTG_03999"/>
</dbReference>
<protein>
    <recommendedName>
        <fullName evidence="4">Trehalase</fullName>
        <ecNumber evidence="4">3.2.1.28</ecNumber>
    </recommendedName>
    <alternativeName>
        <fullName evidence="4">Alpha-trehalose glucohydrolase</fullName>
    </alternativeName>
</protein>
<dbReference type="GeneID" id="20344457"/>
<dbReference type="VEuPathDB" id="FungiDB:GGTG_03999"/>
<keyword evidence="2 4" id="KW-0378">Hydrolase</keyword>
<dbReference type="InterPro" id="IPR018232">
    <property type="entry name" value="Glyco_hydro_37_CS"/>
</dbReference>
<dbReference type="InterPro" id="IPR008928">
    <property type="entry name" value="6-hairpin_glycosidase_sf"/>
</dbReference>
<evidence type="ECO:0000256" key="5">
    <source>
        <dbReference type="SAM" id="SignalP"/>
    </source>
</evidence>
<evidence type="ECO:0000256" key="4">
    <source>
        <dbReference type="RuleBase" id="RU361180"/>
    </source>
</evidence>
<dbReference type="Pfam" id="PF01204">
    <property type="entry name" value="Trehalase"/>
    <property type="match status" value="1"/>
</dbReference>
<dbReference type="PANTHER" id="PTHR23403:SF1">
    <property type="entry name" value="TREHALASE"/>
    <property type="match status" value="1"/>
</dbReference>
<dbReference type="OrthoDB" id="3542292at2759"/>
<sequence length="697" mass="77772">MPAMAPLWKLATAAAASSLAVNALYINGSEVTPCDSPIYCHGELLKQVELAHPFADSKTFVDMPTIKPVNEVLAAFDKLQKPLSNNTELQNFLRENFAKAGGELEEVPNSELATDPVFLNKLNDTVIREFVEKVIGIWPELTRRYKGPGQCSECANSFIPINRTFVVAGGRFREPYYWDSYWIVEGLLRTGGAFTQISKNTIENFLDLVETIGFVPNGARIYYRNRSQLPVLSQMVRVYVEHTNDTSILERAVPLLIKEHQFFVNNRSVEVTSRSGQTYTLNRYAVVNTQPRPESFREDYITANNRSYYAASGIIYPEARQLNESEKAELYSHLASGAESGWDYSTRWLAKPNDAAKDVYFPLRSLNTNNMVPVDLNSILYANELAISEFLNQTGNATGAAEWKRTAERRSEAMFALMWNETLWSYFDYNMTSKEQNIYIPLDDDATAFEQTTAPAGKQVLFHVAQFYPFWTGAAPAQLRDNPLAVQRAYSRVDAYLGLKGGAIPATNLRTGQQWDEPNVWPPLMHILMEGLTRVPATFGESDPAWLGVQDLALRLGQRYLDSTFCTWYATGGSTSQTPQLQGLTPEDTGIMFEKYGDNSTNVAGAGGEYEVVEGFGWTNGVLIWVADQFSTRLKRPNCGNITAANVHPSGGRRKRSLEQRSALEMHSSDAAWIKRFGRKAAKRSLGRTAGLGGGAV</sequence>
<keyword evidence="3 4" id="KW-0326">Glycosidase</keyword>
<evidence type="ECO:0000256" key="1">
    <source>
        <dbReference type="ARBA" id="ARBA00005615"/>
    </source>
</evidence>
<dbReference type="PROSITE" id="PS00928">
    <property type="entry name" value="TREHALASE_2"/>
    <property type="match status" value="1"/>
</dbReference>
<evidence type="ECO:0000313" key="8">
    <source>
        <dbReference type="Proteomes" id="UP000006039"/>
    </source>
</evidence>
<dbReference type="PANTHER" id="PTHR23403">
    <property type="entry name" value="TREHALASE"/>
    <property type="match status" value="1"/>
</dbReference>
<evidence type="ECO:0000313" key="7">
    <source>
        <dbReference type="EnsemblFungi" id="EJT78906"/>
    </source>
</evidence>
<dbReference type="EC" id="3.2.1.28" evidence="4"/>
<evidence type="ECO:0000256" key="2">
    <source>
        <dbReference type="ARBA" id="ARBA00022801"/>
    </source>
</evidence>
<accession>J3NRV0</accession>
<dbReference type="PRINTS" id="PR00744">
    <property type="entry name" value="GLHYDRLASE37"/>
</dbReference>
<keyword evidence="5" id="KW-0732">Signal</keyword>
<name>J3NRV0_GAET3</name>
<dbReference type="InterPro" id="IPR012341">
    <property type="entry name" value="6hp_glycosidase-like_sf"/>
</dbReference>
<dbReference type="eggNOG" id="KOG0602">
    <property type="taxonomic scope" value="Eukaryota"/>
</dbReference>
<comment type="similarity">
    <text evidence="1 4">Belongs to the glycosyl hydrolase 37 family.</text>
</comment>
<reference evidence="6" key="3">
    <citation type="submission" date="2010-09" db="EMBL/GenBank/DDBJ databases">
        <title>Annotation of Gaeumannomyces graminis var. tritici R3-111a-1.</title>
        <authorList>
            <consortium name="The Broad Institute Genome Sequencing Platform"/>
            <person name="Ma L.-J."/>
            <person name="Dead R."/>
            <person name="Young S.K."/>
            <person name="Zeng Q."/>
            <person name="Gargeya S."/>
            <person name="Fitzgerald M."/>
            <person name="Haas B."/>
            <person name="Abouelleil A."/>
            <person name="Alvarado L."/>
            <person name="Arachchi H.M."/>
            <person name="Berlin A."/>
            <person name="Brown A."/>
            <person name="Chapman S.B."/>
            <person name="Chen Z."/>
            <person name="Dunbar C."/>
            <person name="Freedman E."/>
            <person name="Gearin G."/>
            <person name="Gellesch M."/>
            <person name="Goldberg J."/>
            <person name="Griggs A."/>
            <person name="Gujja S."/>
            <person name="Heiman D."/>
            <person name="Howarth C."/>
            <person name="Larson L."/>
            <person name="Lui A."/>
            <person name="MacDonald P.J.P."/>
            <person name="Mehta T."/>
            <person name="Montmayeur A."/>
            <person name="Murphy C."/>
            <person name="Neiman D."/>
            <person name="Pearson M."/>
            <person name="Priest M."/>
            <person name="Roberts A."/>
            <person name="Saif S."/>
            <person name="Shea T."/>
            <person name="Shenoy N."/>
            <person name="Sisk P."/>
            <person name="Stolte C."/>
            <person name="Sykes S."/>
            <person name="Yandava C."/>
            <person name="Wortman J."/>
            <person name="Nusbaum C."/>
            <person name="Birren B."/>
        </authorList>
    </citation>
    <scope>NUCLEOTIDE SEQUENCE</scope>
    <source>
        <strain evidence="6">R3-111a-1</strain>
    </source>
</reference>
<dbReference type="STRING" id="644352.J3NRV0"/>
<dbReference type="InterPro" id="IPR001661">
    <property type="entry name" value="Glyco_hydro_37"/>
</dbReference>